<dbReference type="OrthoDB" id="2488101at2759"/>
<accession>A0A397TQA7</accession>
<dbReference type="AlphaFoldDB" id="A0A397TQA7"/>
<reference evidence="2 3" key="1">
    <citation type="submission" date="2018-06" db="EMBL/GenBank/DDBJ databases">
        <title>Comparative genomics reveals the genomic features of Rhizophagus irregularis, R. cerebriforme, R. diaphanum and Gigaspora rosea, and their symbiotic lifestyle signature.</title>
        <authorList>
            <person name="Morin E."/>
            <person name="San Clemente H."/>
            <person name="Chen E.C.H."/>
            <person name="De La Providencia I."/>
            <person name="Hainaut M."/>
            <person name="Kuo A."/>
            <person name="Kohler A."/>
            <person name="Murat C."/>
            <person name="Tang N."/>
            <person name="Roy S."/>
            <person name="Loubradou J."/>
            <person name="Henrissat B."/>
            <person name="Grigoriev I.V."/>
            <person name="Corradi N."/>
            <person name="Roux C."/>
            <person name="Martin F.M."/>
        </authorList>
    </citation>
    <scope>NUCLEOTIDE SEQUENCE [LARGE SCALE GENOMIC DNA]</scope>
    <source>
        <strain evidence="2 3">DAOM 194757</strain>
    </source>
</reference>
<dbReference type="EMBL" id="QKWP01004359">
    <property type="protein sequence ID" value="RIB00372.1"/>
    <property type="molecule type" value="Genomic_DNA"/>
</dbReference>
<comment type="caution">
    <text evidence="2">The sequence shown here is derived from an EMBL/GenBank/DDBJ whole genome shotgun (WGS) entry which is preliminary data.</text>
</comment>
<organism evidence="2 3">
    <name type="scientific">Gigaspora rosea</name>
    <dbReference type="NCBI Taxonomy" id="44941"/>
    <lineage>
        <taxon>Eukaryota</taxon>
        <taxon>Fungi</taxon>
        <taxon>Fungi incertae sedis</taxon>
        <taxon>Mucoromycota</taxon>
        <taxon>Glomeromycotina</taxon>
        <taxon>Glomeromycetes</taxon>
        <taxon>Diversisporales</taxon>
        <taxon>Gigasporaceae</taxon>
        <taxon>Gigaspora</taxon>
    </lineage>
</organism>
<evidence type="ECO:0000313" key="2">
    <source>
        <dbReference type="EMBL" id="RIB00372.1"/>
    </source>
</evidence>
<keyword evidence="3" id="KW-1185">Reference proteome</keyword>
<name>A0A397TQA7_9GLOM</name>
<evidence type="ECO:0000256" key="1">
    <source>
        <dbReference type="SAM" id="MobiDB-lite"/>
    </source>
</evidence>
<sequence length="322" mass="36172">MLNKIETVTEKDQVVKLAVKLIWSATNRNVSSITFKGESSEFFCQDRSIIVDLGETDVVIIKGETYRKLTEKLFDVSKNSMELDFSENETTNLVEDNNEEVGEIIPNVQDLQPFVIINDPIPVTSIINRVPAIYVNKGKHKVEQTNKKGKKLKSYEEFTNNSESEKSGDSGSEFDILSPSHRSQQSINNEIENAPLYNLDNVLLHEQILANESNREIINDNGPENQLNDSPLYASNITDQETNIESSFEMPEKDSTNGIEKAEFSQIDDGRDELDNTLSTQQSSSIKENADILLLYNIPSSDEITQVNEIQGTKSNDQVVTS</sequence>
<gene>
    <name evidence="2" type="ORF">C2G38_2051711</name>
</gene>
<proteinExistence type="predicted"/>
<protein>
    <submittedName>
        <fullName evidence="2">Uncharacterized protein</fullName>
    </submittedName>
</protein>
<feature type="region of interest" description="Disordered" evidence="1">
    <location>
        <begin position="264"/>
        <end position="283"/>
    </location>
</feature>
<dbReference type="Proteomes" id="UP000266673">
    <property type="component" value="Unassembled WGS sequence"/>
</dbReference>
<feature type="region of interest" description="Disordered" evidence="1">
    <location>
        <begin position="145"/>
        <end position="184"/>
    </location>
</feature>
<evidence type="ECO:0000313" key="3">
    <source>
        <dbReference type="Proteomes" id="UP000266673"/>
    </source>
</evidence>